<name>A0A8J2BNW4_9BACT</name>
<comment type="caution">
    <text evidence="1">The sequence shown here is derived from an EMBL/GenBank/DDBJ whole genome shotgun (WGS) entry which is preliminary data.</text>
</comment>
<keyword evidence="2" id="KW-1185">Reference proteome</keyword>
<gene>
    <name evidence="1" type="ORF">MPNT_220029</name>
</gene>
<organism evidence="1 2">
    <name type="scientific">Candidatus Methylacidithermus pantelleriae</name>
    <dbReference type="NCBI Taxonomy" id="2744239"/>
    <lineage>
        <taxon>Bacteria</taxon>
        <taxon>Pseudomonadati</taxon>
        <taxon>Verrucomicrobiota</taxon>
        <taxon>Methylacidiphilae</taxon>
        <taxon>Methylacidiphilales</taxon>
        <taxon>Methylacidiphilaceae</taxon>
        <taxon>Candidatus Methylacidithermus</taxon>
    </lineage>
</organism>
<dbReference type="Proteomes" id="UP000663859">
    <property type="component" value="Unassembled WGS sequence"/>
</dbReference>
<dbReference type="EMBL" id="CAJNOB010000015">
    <property type="protein sequence ID" value="CAF0697524.1"/>
    <property type="molecule type" value="Genomic_DNA"/>
</dbReference>
<dbReference type="AlphaFoldDB" id="A0A8J2BNW4"/>
<reference evidence="1" key="1">
    <citation type="submission" date="2021-02" db="EMBL/GenBank/DDBJ databases">
        <authorList>
            <person name="Cremers G."/>
            <person name="Picone N."/>
        </authorList>
    </citation>
    <scope>NUCLEOTIDE SEQUENCE</scope>
    <source>
        <strain evidence="1">PQ17</strain>
    </source>
</reference>
<evidence type="ECO:0000313" key="2">
    <source>
        <dbReference type="Proteomes" id="UP000663859"/>
    </source>
</evidence>
<evidence type="ECO:0000313" key="1">
    <source>
        <dbReference type="EMBL" id="CAF0697524.1"/>
    </source>
</evidence>
<sequence>MARKTSQFPIPIPFSFSPTHSVFCAEHHDTIPFFPHRSSRLYSESLANGTETHVASGPSFFQKKDHNPKKSFFLLVPFPILILDLHKRNASFPSWPLEKRFP</sequence>
<accession>A0A8J2BNW4</accession>
<protein>
    <submittedName>
        <fullName evidence="1">Uncharacterized protein</fullName>
    </submittedName>
</protein>
<proteinExistence type="predicted"/>